<dbReference type="Pfam" id="PF00890">
    <property type="entry name" value="FAD_binding_2"/>
    <property type="match status" value="1"/>
</dbReference>
<dbReference type="InterPro" id="IPR036188">
    <property type="entry name" value="FAD/NAD-bd_sf"/>
</dbReference>
<proteinExistence type="predicted"/>
<dbReference type="EC" id="1.3.99.1" evidence="4"/>
<sequence>MVDPKRVEAHLANPDYETDMLIIGGGGAGCWAAITAMKNGVNSMIATKLRLGDANSMMSEGGMQAAVAAQDSPTRHYLDAIGGGHFDNKPELVRALTEDGPDVVRELENLGVMWDKMEDGSLQVMHGGGTSRKRMVSCRDYIGAVIMRTLMDEVENHPDKITIREFEPAIELLLDDKGQCAGAILYNLDTEQFLVVRAKATVIATGGFGRLHIRGFATTNHYGATGDGLVMAYRAGANLKFMDSVQYHPTGAVYPEQIAGFLIKGEFV</sequence>
<dbReference type="InterPro" id="IPR003953">
    <property type="entry name" value="FAD-dep_OxRdtase_2_FAD-bd"/>
</dbReference>
<evidence type="ECO:0000313" key="4">
    <source>
        <dbReference type="EMBL" id="ABG77169.1"/>
    </source>
</evidence>
<feature type="non-terminal residue" evidence="4">
    <location>
        <position position="1"/>
    </location>
</feature>
<evidence type="ECO:0000256" key="1">
    <source>
        <dbReference type="ARBA" id="ARBA00022630"/>
    </source>
</evidence>
<name>Q0PQI8_9GAMM</name>
<feature type="domain" description="FAD-dependent oxidoreductase 2 FAD-binding" evidence="3">
    <location>
        <begin position="19"/>
        <end position="266"/>
    </location>
</feature>
<protein>
    <submittedName>
        <fullName evidence="4">Putative fumarate reductase flavoprotein subunit</fullName>
        <ecNumber evidence="4">1.3.99.1</ecNumber>
    </submittedName>
</protein>
<organism evidence="4">
    <name type="scientific">Candidatus Endoriftia persephone str. Hot96_1+Hot96_2</name>
    <dbReference type="NCBI Taxonomy" id="394104"/>
    <lineage>
        <taxon>Bacteria</taxon>
        <taxon>Pseudomonadati</taxon>
        <taxon>Pseudomonadota</taxon>
        <taxon>Gammaproteobacteria</taxon>
        <taxon>Chromatiales</taxon>
        <taxon>Sedimenticolaceae</taxon>
        <taxon>Candidatus Endoriftia</taxon>
    </lineage>
</organism>
<reference evidence="4" key="1">
    <citation type="journal article" date="2007" name="Science">
        <title>Physiological proteomics of the uncultured endosymbiont of Riftia pachyptila.</title>
        <authorList>
            <person name="Markert S."/>
            <person name="Arndt C."/>
            <person name="Felbeck H."/>
            <person name="Becher D."/>
            <person name="Sievert S.M."/>
            <person name="Hugler M."/>
            <person name="Albrecht D."/>
            <person name="Robidart J."/>
            <person name="Bench S."/>
            <person name="Feldman R.A."/>
            <person name="Hecker M."/>
            <person name="Schweder T."/>
        </authorList>
    </citation>
    <scope>NUCLEOTIDE SEQUENCE</scope>
</reference>
<dbReference type="AlphaFoldDB" id="Q0PQI8"/>
<keyword evidence="1" id="KW-0285">Flavoprotein</keyword>
<accession>Q0PQI8</accession>
<dbReference type="PANTHER" id="PTHR11632:SF51">
    <property type="entry name" value="SUCCINATE DEHYDROGENASE [UBIQUINONE] FLAVOPROTEIN SUBUNIT, MITOCHONDRIAL"/>
    <property type="match status" value="1"/>
</dbReference>
<dbReference type="GO" id="GO:0016491">
    <property type="term" value="F:oxidoreductase activity"/>
    <property type="evidence" value="ECO:0007669"/>
    <property type="project" value="UniProtKB-KW"/>
</dbReference>
<evidence type="ECO:0000256" key="2">
    <source>
        <dbReference type="ARBA" id="ARBA00023002"/>
    </source>
</evidence>
<dbReference type="Gene3D" id="3.50.50.60">
    <property type="entry name" value="FAD/NAD(P)-binding domain"/>
    <property type="match status" value="1"/>
</dbReference>
<dbReference type="EMBL" id="DQ780171">
    <property type="protein sequence ID" value="ABG77169.1"/>
    <property type="molecule type" value="Genomic_DNA"/>
</dbReference>
<dbReference type="SUPFAM" id="SSF51905">
    <property type="entry name" value="FAD/NAD(P)-binding domain"/>
    <property type="match status" value="1"/>
</dbReference>
<dbReference type="PANTHER" id="PTHR11632">
    <property type="entry name" value="SUCCINATE DEHYDROGENASE 2 FLAVOPROTEIN SUBUNIT"/>
    <property type="match status" value="1"/>
</dbReference>
<feature type="non-terminal residue" evidence="4">
    <location>
        <position position="268"/>
    </location>
</feature>
<keyword evidence="2 4" id="KW-0560">Oxidoreductase</keyword>
<dbReference type="PROSITE" id="PS51257">
    <property type="entry name" value="PROKAR_LIPOPROTEIN"/>
    <property type="match status" value="1"/>
</dbReference>
<dbReference type="InterPro" id="IPR030664">
    <property type="entry name" value="SdhA/FrdA/AprA"/>
</dbReference>
<evidence type="ECO:0000259" key="3">
    <source>
        <dbReference type="Pfam" id="PF00890"/>
    </source>
</evidence>